<sequence length="972" mass="108473">MVYCAYCGKSFTRKEHLERHIPSHTNVKPHRCGACQLSFARRDLLNRHHSTYHEARDPQETQAGSVPTIAGRTPIACLNCAQAKTGCDKRVPCARCTDKHLECQARFARRSSKAAMRAAQINHSQANITRTPAQLPQLPQPVQGPPPTPAATMNPALMDIDHGGMKQELSMNSPGNSPNNMTIDPRIQQGDSQVKKNSPVASQSSSADFSPTVERLDDFLGLPSNHFMSDMGLSGTDFHDANAFTWTEYPLDLDPYTTSLPLPLHQGHVPMPTFPELSDISSNSEHMSSSRGSVHTRSTSIMSTGDFESSIRPVDMTLNTPAGPTIPEFEVVIASEAAWPLARCTPPLFSAACPRTAIVYLECLEKCRYENTWKPLDQSLNEVDWDATDMAPVVPMAPHTRDEMLAITQGFLHKALEIHRGGVNSQNKNSSNARSFGYFVLPSAKILEYFLRSYVRNLSFFYSLVMAGSVDPNEMLQSNQASALLVLLMIAQGASAVPTAEARALSVGLIETCRISLFDIIEKDIEMSADPTALRCALLFMLLGSWSGDKWLMDIAMGQRGMYLSMLKHAGMFEPQPSMIPSSNPSANTELQWRSWLQRESQNRLAYNFVMVDQELGLFHDTGTMLSTNDLCCPLPGPELLWMSANADQWSAGIQSIYGNTANVNPQLLNNASMTPSLRDLFQDFLYDKLSRRRGSLTPHQLRLLLHPLQSYLYSVRQMLSCFPDVKSTHQSKDKGMNKEDFENRLAEAQEQLQAWYLLSVEYYKANPNCPTSRTNLVLYHLISLNAVTNFPEIEKAARREGSDGSYWDLSLRHSRCIRHREEAVFRCGQVYRLIRSMPLDRRPSWWSVAVYRVTLILWMDSMARLDPNFQERDKSGTPVAIDGVTPEDPLIIKYMWKGEGVPVLTHRNGTRGLGVPSDILDYSIKTLEDGQSSRLGDGIKRKLIALDQNWQSGALCNTSLADLEAPTMAAT</sequence>
<gene>
    <name evidence="1" type="ORF">F4820DRAFT_386986</name>
</gene>
<comment type="caution">
    <text evidence="1">The sequence shown here is derived from an EMBL/GenBank/DDBJ whole genome shotgun (WGS) entry which is preliminary data.</text>
</comment>
<organism evidence="1 2">
    <name type="scientific">Hypoxylon rubiginosum</name>
    <dbReference type="NCBI Taxonomy" id="110542"/>
    <lineage>
        <taxon>Eukaryota</taxon>
        <taxon>Fungi</taxon>
        <taxon>Dikarya</taxon>
        <taxon>Ascomycota</taxon>
        <taxon>Pezizomycotina</taxon>
        <taxon>Sordariomycetes</taxon>
        <taxon>Xylariomycetidae</taxon>
        <taxon>Xylariales</taxon>
        <taxon>Hypoxylaceae</taxon>
        <taxon>Hypoxylon</taxon>
    </lineage>
</organism>
<keyword evidence="2" id="KW-1185">Reference proteome</keyword>
<accession>A0ACB9YUS3</accession>
<reference evidence="1 2" key="1">
    <citation type="journal article" date="2022" name="New Phytol.">
        <title>Ecological generalism drives hyperdiversity of secondary metabolite gene clusters in xylarialean endophytes.</title>
        <authorList>
            <person name="Franco M.E.E."/>
            <person name="Wisecaver J.H."/>
            <person name="Arnold A.E."/>
            <person name="Ju Y.M."/>
            <person name="Slot J.C."/>
            <person name="Ahrendt S."/>
            <person name="Moore L.P."/>
            <person name="Eastman K.E."/>
            <person name="Scott K."/>
            <person name="Konkel Z."/>
            <person name="Mondo S.J."/>
            <person name="Kuo A."/>
            <person name="Hayes R.D."/>
            <person name="Haridas S."/>
            <person name="Andreopoulos B."/>
            <person name="Riley R."/>
            <person name="LaButti K."/>
            <person name="Pangilinan J."/>
            <person name="Lipzen A."/>
            <person name="Amirebrahimi M."/>
            <person name="Yan J."/>
            <person name="Adam C."/>
            <person name="Keymanesh K."/>
            <person name="Ng V."/>
            <person name="Louie K."/>
            <person name="Northen T."/>
            <person name="Drula E."/>
            <person name="Henrissat B."/>
            <person name="Hsieh H.M."/>
            <person name="Youens-Clark K."/>
            <person name="Lutzoni F."/>
            <person name="Miadlikowska J."/>
            <person name="Eastwood D.C."/>
            <person name="Hamelin R.C."/>
            <person name="Grigoriev I.V."/>
            <person name="U'Ren J.M."/>
        </authorList>
    </citation>
    <scope>NUCLEOTIDE SEQUENCE [LARGE SCALE GENOMIC DNA]</scope>
    <source>
        <strain evidence="1 2">CBS 119005</strain>
    </source>
</reference>
<evidence type="ECO:0000313" key="2">
    <source>
        <dbReference type="Proteomes" id="UP001497700"/>
    </source>
</evidence>
<evidence type="ECO:0000313" key="1">
    <source>
        <dbReference type="EMBL" id="KAI4863093.1"/>
    </source>
</evidence>
<protein>
    <submittedName>
        <fullName evidence="1">Uncharacterized protein</fullName>
    </submittedName>
</protein>
<name>A0ACB9YUS3_9PEZI</name>
<dbReference type="EMBL" id="MU393511">
    <property type="protein sequence ID" value="KAI4863093.1"/>
    <property type="molecule type" value="Genomic_DNA"/>
</dbReference>
<dbReference type="Proteomes" id="UP001497700">
    <property type="component" value="Unassembled WGS sequence"/>
</dbReference>
<proteinExistence type="predicted"/>